<feature type="compositionally biased region" description="Low complexity" evidence="1">
    <location>
        <begin position="12"/>
        <end position="28"/>
    </location>
</feature>
<feature type="compositionally biased region" description="Polar residues" evidence="1">
    <location>
        <begin position="163"/>
        <end position="173"/>
    </location>
</feature>
<accession>A0A7S4QH18</accession>
<reference evidence="2" key="1">
    <citation type="submission" date="2021-01" db="EMBL/GenBank/DDBJ databases">
        <authorList>
            <person name="Corre E."/>
            <person name="Pelletier E."/>
            <person name="Niang G."/>
            <person name="Scheremetjew M."/>
            <person name="Finn R."/>
            <person name="Kale V."/>
            <person name="Holt S."/>
            <person name="Cochrane G."/>
            <person name="Meng A."/>
            <person name="Brown T."/>
            <person name="Cohen L."/>
        </authorList>
    </citation>
    <scope>NUCLEOTIDE SEQUENCE</scope>
    <source>
        <strain evidence="2">CCMP3105</strain>
    </source>
</reference>
<evidence type="ECO:0000313" key="2">
    <source>
        <dbReference type="EMBL" id="CAE4583388.1"/>
    </source>
</evidence>
<feature type="region of interest" description="Disordered" evidence="1">
    <location>
        <begin position="139"/>
        <end position="193"/>
    </location>
</feature>
<dbReference type="AlphaFoldDB" id="A0A7S4QH18"/>
<organism evidence="2">
    <name type="scientific">Alexandrium monilatum</name>
    <dbReference type="NCBI Taxonomy" id="311494"/>
    <lineage>
        <taxon>Eukaryota</taxon>
        <taxon>Sar</taxon>
        <taxon>Alveolata</taxon>
        <taxon>Dinophyceae</taxon>
        <taxon>Gonyaulacales</taxon>
        <taxon>Pyrocystaceae</taxon>
        <taxon>Alexandrium</taxon>
    </lineage>
</organism>
<name>A0A7S4QH18_9DINO</name>
<dbReference type="EMBL" id="HBNR01029807">
    <property type="protein sequence ID" value="CAE4583388.1"/>
    <property type="molecule type" value="Transcribed_RNA"/>
</dbReference>
<evidence type="ECO:0000256" key="1">
    <source>
        <dbReference type="SAM" id="MobiDB-lite"/>
    </source>
</evidence>
<sequence>MALEPCRAPVPGAGSRASWGRRGASVGAPALPMRLPPSAPSSVTQQLPLLPRQVQPVPQMLQPVYPYNQAEIIVSNTRRAAAGPFRFYAASMGSPVHRVAMGSPASQQHQVSPLAAAIRQSQAYRQSYIGTPLAVRGADTPLSTTGGGTPVSTRGNAKPLKATDSTTAAQIPSQVAPPRFGMLVESSPESAAG</sequence>
<feature type="region of interest" description="Disordered" evidence="1">
    <location>
        <begin position="1"/>
        <end position="44"/>
    </location>
</feature>
<proteinExistence type="predicted"/>
<protein>
    <submittedName>
        <fullName evidence="2">Uncharacterized protein</fullName>
    </submittedName>
</protein>
<gene>
    <name evidence="2" type="ORF">AMON00008_LOCUS20314</name>
</gene>